<accession>A0A3N0CCV2</accession>
<evidence type="ECO:0000313" key="2">
    <source>
        <dbReference type="Proteomes" id="UP000267128"/>
    </source>
</evidence>
<dbReference type="EMBL" id="RJSE01000008">
    <property type="protein sequence ID" value="RNL61071.1"/>
    <property type="molecule type" value="Genomic_DNA"/>
</dbReference>
<keyword evidence="2" id="KW-1185">Reference proteome</keyword>
<sequence>MIGADGSRCHCGERCGVGITSQFDGQVSLTFPFRSDVVWRRVADLERIGEWSPECTGITWVAPATGPAPGARFVGRNRIGPIRWRTTCTLTAWEPERLLAYDARHVTGAVTRWTFELTERGDTTVVTQRFATVDSPWFMMLGDRVAGRPRRLLSGMEATLRAMRDSISPR</sequence>
<gene>
    <name evidence="1" type="ORF">EFK50_16960</name>
</gene>
<dbReference type="Proteomes" id="UP000267128">
    <property type="component" value="Unassembled WGS sequence"/>
</dbReference>
<organism evidence="1 2">
    <name type="scientific">Nocardioides marmoriginsengisoli</name>
    <dbReference type="NCBI Taxonomy" id="661483"/>
    <lineage>
        <taxon>Bacteria</taxon>
        <taxon>Bacillati</taxon>
        <taxon>Actinomycetota</taxon>
        <taxon>Actinomycetes</taxon>
        <taxon>Propionibacteriales</taxon>
        <taxon>Nocardioidaceae</taxon>
        <taxon>Nocardioides</taxon>
    </lineage>
</organism>
<dbReference type="InterPro" id="IPR023393">
    <property type="entry name" value="START-like_dom_sf"/>
</dbReference>
<dbReference type="Gene3D" id="3.30.530.20">
    <property type="match status" value="1"/>
</dbReference>
<dbReference type="CDD" id="cd07812">
    <property type="entry name" value="SRPBCC"/>
    <property type="match status" value="1"/>
</dbReference>
<dbReference type="Pfam" id="PF10604">
    <property type="entry name" value="Polyketide_cyc2"/>
    <property type="match status" value="1"/>
</dbReference>
<dbReference type="SUPFAM" id="SSF55961">
    <property type="entry name" value="Bet v1-like"/>
    <property type="match status" value="1"/>
</dbReference>
<dbReference type="InterPro" id="IPR019587">
    <property type="entry name" value="Polyketide_cyclase/dehydratase"/>
</dbReference>
<protein>
    <submittedName>
        <fullName evidence="1">SRPBCC family protein</fullName>
    </submittedName>
</protein>
<dbReference type="AlphaFoldDB" id="A0A3N0CCV2"/>
<evidence type="ECO:0000313" key="1">
    <source>
        <dbReference type="EMBL" id="RNL61071.1"/>
    </source>
</evidence>
<reference evidence="1 2" key="1">
    <citation type="submission" date="2018-11" db="EMBL/GenBank/DDBJ databases">
        <authorList>
            <person name="Li F."/>
        </authorList>
    </citation>
    <scope>NUCLEOTIDE SEQUENCE [LARGE SCALE GENOMIC DNA]</scope>
    <source>
        <strain evidence="1 2">Gsoil 097</strain>
    </source>
</reference>
<proteinExistence type="predicted"/>
<comment type="caution">
    <text evidence="1">The sequence shown here is derived from an EMBL/GenBank/DDBJ whole genome shotgun (WGS) entry which is preliminary data.</text>
</comment>
<dbReference type="OrthoDB" id="4618973at2"/>
<name>A0A3N0CCV2_9ACTN</name>